<protein>
    <submittedName>
        <fullName evidence="1">Uncharacterized protein</fullName>
    </submittedName>
</protein>
<organism evidence="1 2">
    <name type="scientific">Kribbella shirazensis</name>
    <dbReference type="NCBI Taxonomy" id="1105143"/>
    <lineage>
        <taxon>Bacteria</taxon>
        <taxon>Bacillati</taxon>
        <taxon>Actinomycetota</taxon>
        <taxon>Actinomycetes</taxon>
        <taxon>Propionibacteriales</taxon>
        <taxon>Kribbellaceae</taxon>
        <taxon>Kribbella</taxon>
    </lineage>
</organism>
<dbReference type="RefSeq" id="WP_167205135.1">
    <property type="nucleotide sequence ID" value="NZ_JAASRO010000001.1"/>
</dbReference>
<gene>
    <name evidence="1" type="ORF">BJY22_001755</name>
</gene>
<keyword evidence="2" id="KW-1185">Reference proteome</keyword>
<sequence length="95" mass="9910">MRGSDALPSLESGIVVTNTGAVGQASYNSNTAEPADPSFTKVSSGWGGYSASAYLYAMSHANGPSTVIQSLGKLPGTYTDPIYFLRTHGTYLRGD</sequence>
<comment type="caution">
    <text evidence="1">The sequence shown here is derived from an EMBL/GenBank/DDBJ whole genome shotgun (WGS) entry which is preliminary data.</text>
</comment>
<proteinExistence type="predicted"/>
<accession>A0A7X5V7G4</accession>
<reference evidence="1 2" key="1">
    <citation type="submission" date="2020-03" db="EMBL/GenBank/DDBJ databases">
        <title>Sequencing the genomes of 1000 actinobacteria strains.</title>
        <authorList>
            <person name="Klenk H.-P."/>
        </authorList>
    </citation>
    <scope>NUCLEOTIDE SEQUENCE [LARGE SCALE GENOMIC DNA]</scope>
    <source>
        <strain evidence="1 2">DSM 45490</strain>
    </source>
</reference>
<dbReference type="EMBL" id="JAASRO010000001">
    <property type="protein sequence ID" value="NIK56038.1"/>
    <property type="molecule type" value="Genomic_DNA"/>
</dbReference>
<evidence type="ECO:0000313" key="2">
    <source>
        <dbReference type="Proteomes" id="UP000555407"/>
    </source>
</evidence>
<evidence type="ECO:0000313" key="1">
    <source>
        <dbReference type="EMBL" id="NIK56038.1"/>
    </source>
</evidence>
<dbReference type="AlphaFoldDB" id="A0A7X5V7G4"/>
<dbReference type="Proteomes" id="UP000555407">
    <property type="component" value="Unassembled WGS sequence"/>
</dbReference>
<name>A0A7X5V7G4_9ACTN</name>